<feature type="region of interest" description="Disordered" evidence="2">
    <location>
        <begin position="1"/>
        <end position="20"/>
    </location>
</feature>
<dbReference type="KEGG" id="agf:ET445_07920"/>
<dbReference type="EMBL" id="CP035491">
    <property type="protein sequence ID" value="QAY73283.1"/>
    <property type="molecule type" value="Genomic_DNA"/>
</dbReference>
<keyword evidence="5" id="KW-1185">Reference proteome</keyword>
<dbReference type="PROSITE" id="PS00622">
    <property type="entry name" value="HTH_LUXR_1"/>
    <property type="match status" value="1"/>
</dbReference>
<sequence>MGTSETRSTSSRPPRRSDDPELFESTLEVLELLASHDLAVAPHVAARLGLVLAGDADAILEVARALRRAQRLGHASLPDPLPLVPAVSAAFDEVGAELEDWERRVLLTAAVCVGDRIDVLLEASDCSMADLLDGRVSRHLLLVAGHFTFADPRMRVWVHGNATIAERTDVHVSLVVAHHDFGDDALAIWHRALSTLEGDSTLVPPLLQIARRADSAGDAEWAHAVAREAASHARGVARDEAALVAGRAALHGGFVEDAVDWLGPAVESPSAEISTQALSVFVHASALATGLVPDAALDERLAEATLGDFRARDAAAHGLVRALSIAACLHVEAGNAESARHRLDDAARVVRLHGTPAGAWAAARAWCAVFGVLPSPDHDLGPTADGGSELAEVRALAAAVELGLAGDTDAALRRLREPRTDDADGDERSPLARTCRALVSSLMHLWAGDVERARRAFEGAAADLPLALPFAGLGVVVARRIAVLEHGEIGVVAQAIEAAHPISGSAPVRVGELVDRAVSAYVGGRPIEARTLISLSSDRRRGTGCVFLHVPGIDALSADESVVAASERMPRGAAVARQVRQLIRSEDPGAIAAAAERSNTIDSIYERGQAELLLGRARATQGALAEARQHFVTSETLFREAGAGAWRQVAERQVAALPSERQSPVLAEVEFPGAQGAPVFDDAVPTTGEMRVIRGDRVLGDDPLAACRERWAEVLTDRELEVAMLVARGASNRDVAGELYVSVRTVEVHVGRVFTKLGVHSRVELAVLAHRDLGRPLTRAGGR</sequence>
<dbReference type="GO" id="GO:0003677">
    <property type="term" value="F:DNA binding"/>
    <property type="evidence" value="ECO:0007669"/>
    <property type="project" value="UniProtKB-KW"/>
</dbReference>
<dbReference type="RefSeq" id="WP_129190376.1">
    <property type="nucleotide sequence ID" value="NZ_CP035491.1"/>
</dbReference>
<dbReference type="SMART" id="SM00421">
    <property type="entry name" value="HTH_LUXR"/>
    <property type="match status" value="1"/>
</dbReference>
<accession>A0A4P6FE52</accession>
<organism evidence="4 5">
    <name type="scientific">Agromyces protaetiae</name>
    <dbReference type="NCBI Taxonomy" id="2509455"/>
    <lineage>
        <taxon>Bacteria</taxon>
        <taxon>Bacillati</taxon>
        <taxon>Actinomycetota</taxon>
        <taxon>Actinomycetes</taxon>
        <taxon>Micrococcales</taxon>
        <taxon>Microbacteriaceae</taxon>
        <taxon>Agromyces</taxon>
    </lineage>
</organism>
<dbReference type="Gene3D" id="1.10.10.10">
    <property type="entry name" value="Winged helix-like DNA-binding domain superfamily/Winged helix DNA-binding domain"/>
    <property type="match status" value="1"/>
</dbReference>
<evidence type="ECO:0000256" key="1">
    <source>
        <dbReference type="ARBA" id="ARBA00023125"/>
    </source>
</evidence>
<dbReference type="InterPro" id="IPR036388">
    <property type="entry name" value="WH-like_DNA-bd_sf"/>
</dbReference>
<evidence type="ECO:0000256" key="2">
    <source>
        <dbReference type="SAM" id="MobiDB-lite"/>
    </source>
</evidence>
<name>A0A4P6FE52_9MICO</name>
<feature type="domain" description="HTH luxR-type" evidence="3">
    <location>
        <begin position="708"/>
        <end position="773"/>
    </location>
</feature>
<dbReference type="CDD" id="cd06170">
    <property type="entry name" value="LuxR_C_like"/>
    <property type="match status" value="1"/>
</dbReference>
<dbReference type="PANTHER" id="PTHR43214:SF43">
    <property type="entry name" value="TWO-COMPONENT RESPONSE REGULATOR"/>
    <property type="match status" value="1"/>
</dbReference>
<feature type="compositionally biased region" description="Low complexity" evidence="2">
    <location>
        <begin position="1"/>
        <end position="12"/>
    </location>
</feature>
<dbReference type="OrthoDB" id="3197423at2"/>
<keyword evidence="1" id="KW-0238">DNA-binding</keyword>
<dbReference type="Proteomes" id="UP000291259">
    <property type="component" value="Chromosome"/>
</dbReference>
<evidence type="ECO:0000259" key="3">
    <source>
        <dbReference type="PROSITE" id="PS50043"/>
    </source>
</evidence>
<dbReference type="InterPro" id="IPR016032">
    <property type="entry name" value="Sig_transdc_resp-reg_C-effctor"/>
</dbReference>
<dbReference type="GO" id="GO:0006355">
    <property type="term" value="P:regulation of DNA-templated transcription"/>
    <property type="evidence" value="ECO:0007669"/>
    <property type="project" value="InterPro"/>
</dbReference>
<protein>
    <submittedName>
        <fullName evidence="4">LuxR family transcriptional regulator</fullName>
    </submittedName>
</protein>
<dbReference type="PRINTS" id="PR00038">
    <property type="entry name" value="HTHLUXR"/>
</dbReference>
<proteinExistence type="predicted"/>
<reference evidence="4 5" key="1">
    <citation type="submission" date="2019-01" db="EMBL/GenBank/DDBJ databases">
        <title>Genome sequencing of strain FW100M-8.</title>
        <authorList>
            <person name="Heo J."/>
            <person name="Kim S.-J."/>
            <person name="Kim J.-S."/>
            <person name="Hong S.-B."/>
            <person name="Kwon S.-W."/>
        </authorList>
    </citation>
    <scope>NUCLEOTIDE SEQUENCE [LARGE SCALE GENOMIC DNA]</scope>
    <source>
        <strain evidence="4 5">FW100M-8</strain>
    </source>
</reference>
<dbReference type="PROSITE" id="PS50043">
    <property type="entry name" value="HTH_LUXR_2"/>
    <property type="match status" value="1"/>
</dbReference>
<dbReference type="AlphaFoldDB" id="A0A4P6FE52"/>
<dbReference type="InterPro" id="IPR000792">
    <property type="entry name" value="Tscrpt_reg_LuxR_C"/>
</dbReference>
<dbReference type="InterPro" id="IPR039420">
    <property type="entry name" value="WalR-like"/>
</dbReference>
<evidence type="ECO:0000313" key="4">
    <source>
        <dbReference type="EMBL" id="QAY73283.1"/>
    </source>
</evidence>
<gene>
    <name evidence="4" type="ORF">ET445_07920</name>
</gene>
<dbReference type="SUPFAM" id="SSF46894">
    <property type="entry name" value="C-terminal effector domain of the bipartite response regulators"/>
    <property type="match status" value="1"/>
</dbReference>
<dbReference type="Pfam" id="PF00196">
    <property type="entry name" value="GerE"/>
    <property type="match status" value="1"/>
</dbReference>
<dbReference type="PANTHER" id="PTHR43214">
    <property type="entry name" value="TWO-COMPONENT RESPONSE REGULATOR"/>
    <property type="match status" value="1"/>
</dbReference>
<evidence type="ECO:0000313" key="5">
    <source>
        <dbReference type="Proteomes" id="UP000291259"/>
    </source>
</evidence>